<dbReference type="Gene3D" id="3.90.180.10">
    <property type="entry name" value="Medium-chain alcohol dehydrogenases, catalytic domain"/>
    <property type="match status" value="1"/>
</dbReference>
<dbReference type="OrthoDB" id="809632at2759"/>
<dbReference type="Gene3D" id="3.40.50.720">
    <property type="entry name" value="NAD(P)-binding Rossmann-like Domain"/>
    <property type="match status" value="1"/>
</dbReference>
<reference evidence="4 6" key="1">
    <citation type="journal article" date="2020" name="Stud. Mycol.">
        <title>101 Dothideomycetes genomes: a test case for predicting lifestyles and emergence of pathogens.</title>
        <authorList>
            <person name="Haridas S."/>
            <person name="Albert R."/>
            <person name="Binder M."/>
            <person name="Bloem J."/>
            <person name="Labutti K."/>
            <person name="Salamov A."/>
            <person name="Andreopoulos B."/>
            <person name="Baker S."/>
            <person name="Barry K."/>
            <person name="Bills G."/>
            <person name="Bluhm B."/>
            <person name="Cannon C."/>
            <person name="Castanera R."/>
            <person name="Culley D."/>
            <person name="Daum C."/>
            <person name="Ezra D."/>
            <person name="Gonzalez J."/>
            <person name="Henrissat B."/>
            <person name="Kuo A."/>
            <person name="Liang C."/>
            <person name="Lipzen A."/>
            <person name="Lutzoni F."/>
            <person name="Magnuson J."/>
            <person name="Mondo S."/>
            <person name="Nolan M."/>
            <person name="Ohm R."/>
            <person name="Pangilinan J."/>
            <person name="Park H.-J."/>
            <person name="Ramirez L."/>
            <person name="Alfaro M."/>
            <person name="Sun H."/>
            <person name="Tritt A."/>
            <person name="Yoshinaga Y."/>
            <person name="Zwiers L.-H."/>
            <person name="Turgeon B."/>
            <person name="Goodwin S."/>
            <person name="Spatafora J."/>
            <person name="Crous P."/>
            <person name="Grigoriev I."/>
        </authorList>
    </citation>
    <scope>NUCLEOTIDE SEQUENCE</scope>
    <source>
        <strain evidence="4 6">CBS 304.34</strain>
    </source>
</reference>
<feature type="domain" description="Alcohol dehydrogenase-like C-terminal" evidence="2">
    <location>
        <begin position="154"/>
        <end position="279"/>
    </location>
</feature>
<dbReference type="InterPro" id="IPR013149">
    <property type="entry name" value="ADH-like_C"/>
</dbReference>
<accession>A0A6A6Y1X9</accession>
<feature type="domain" description="Oxidoreductase N-terminal" evidence="3">
    <location>
        <begin position="35"/>
        <end position="115"/>
    </location>
</feature>
<dbReference type="GeneID" id="54464036"/>
<dbReference type="RefSeq" id="XP_033569785.1">
    <property type="nucleotide sequence ID" value="XM_033723143.1"/>
</dbReference>
<evidence type="ECO:0000313" key="5">
    <source>
        <dbReference type="Proteomes" id="UP000504636"/>
    </source>
</evidence>
<dbReference type="AlphaFoldDB" id="A0A6A6Y1X9"/>
<dbReference type="Pfam" id="PF16884">
    <property type="entry name" value="ADH_N_2"/>
    <property type="match status" value="1"/>
</dbReference>
<dbReference type="GO" id="GO:0016628">
    <property type="term" value="F:oxidoreductase activity, acting on the CH-CH group of donors, NAD or NADP as acceptor"/>
    <property type="evidence" value="ECO:0007669"/>
    <property type="project" value="InterPro"/>
</dbReference>
<protein>
    <submittedName>
        <fullName evidence="4 6">NAD(P)-binding protein</fullName>
    </submittedName>
</protein>
<keyword evidence="5" id="KW-1185">Reference proteome</keyword>
<dbReference type="InterPro" id="IPR011032">
    <property type="entry name" value="GroES-like_sf"/>
</dbReference>
<dbReference type="PANTHER" id="PTHR43205">
    <property type="entry name" value="PROSTAGLANDIN REDUCTASE"/>
    <property type="match status" value="1"/>
</dbReference>
<evidence type="ECO:0000313" key="6">
    <source>
        <dbReference type="RefSeq" id="XP_033569785.1"/>
    </source>
</evidence>
<evidence type="ECO:0000259" key="2">
    <source>
        <dbReference type="Pfam" id="PF00107"/>
    </source>
</evidence>
<dbReference type="Proteomes" id="UP000504636">
    <property type="component" value="Unplaced"/>
</dbReference>
<reference evidence="6" key="3">
    <citation type="submission" date="2025-04" db="UniProtKB">
        <authorList>
            <consortium name="RefSeq"/>
        </authorList>
    </citation>
    <scope>IDENTIFICATION</scope>
    <source>
        <strain evidence="6">CBS 304.34</strain>
    </source>
</reference>
<dbReference type="InterPro" id="IPR041694">
    <property type="entry name" value="ADH_N_2"/>
</dbReference>
<dbReference type="SUPFAM" id="SSF50129">
    <property type="entry name" value="GroES-like"/>
    <property type="match status" value="1"/>
</dbReference>
<organism evidence="4">
    <name type="scientific">Mytilinidion resinicola</name>
    <dbReference type="NCBI Taxonomy" id="574789"/>
    <lineage>
        <taxon>Eukaryota</taxon>
        <taxon>Fungi</taxon>
        <taxon>Dikarya</taxon>
        <taxon>Ascomycota</taxon>
        <taxon>Pezizomycotina</taxon>
        <taxon>Dothideomycetes</taxon>
        <taxon>Pleosporomycetidae</taxon>
        <taxon>Mytilinidiales</taxon>
        <taxon>Mytilinidiaceae</taxon>
        <taxon>Mytilinidion</taxon>
    </lineage>
</organism>
<dbReference type="EMBL" id="MU003721">
    <property type="protein sequence ID" value="KAF2802821.1"/>
    <property type="molecule type" value="Genomic_DNA"/>
</dbReference>
<dbReference type="CDD" id="cd05288">
    <property type="entry name" value="PGDH"/>
    <property type="match status" value="1"/>
</dbReference>
<keyword evidence="1" id="KW-0560">Oxidoreductase</keyword>
<dbReference type="SUPFAM" id="SSF51735">
    <property type="entry name" value="NAD(P)-binding Rossmann-fold domains"/>
    <property type="match status" value="1"/>
</dbReference>
<sequence>MVQNKTITFTKNPDKFPILGTHLSITSDSIDLSIDPPDDGLLLKNYYISLDPFMRMRMDKPISKPYVIPFKLDEPIHGGGIAKVLKSQNAKFSTGDIVCFFNDRGLPFQEYTVCDAALTEIPFEVHNPYDIDVKHFIGKPKAGETILVSAASGAVGQLVGQLAKKEGTVFTGIVGNKEKLRYVVEELGFDAAINYKAEESIGEALKRIAPQGIDVYFDNVGGEILEAVIENMNWFGRIVACGTVSSYNQKREDKYGIKNHIEICTRRISMQGFIASDPNILKHFPALQENVQKGIADGSIKFRQDVTVGIGNAIDGLLGMLKGEKQGKAILQVADLETE</sequence>
<evidence type="ECO:0000313" key="4">
    <source>
        <dbReference type="EMBL" id="KAF2802821.1"/>
    </source>
</evidence>
<name>A0A6A6Y1X9_9PEZI</name>
<evidence type="ECO:0000259" key="3">
    <source>
        <dbReference type="Pfam" id="PF16884"/>
    </source>
</evidence>
<gene>
    <name evidence="4 6" type="ORF">BDZ99DRAFT_492050</name>
</gene>
<dbReference type="FunFam" id="3.40.50.720:FF:000121">
    <property type="entry name" value="Prostaglandin reductase 2"/>
    <property type="match status" value="1"/>
</dbReference>
<dbReference type="PANTHER" id="PTHR43205:SF7">
    <property type="entry name" value="PROSTAGLANDIN REDUCTASE 1"/>
    <property type="match status" value="1"/>
</dbReference>
<dbReference type="Pfam" id="PF00107">
    <property type="entry name" value="ADH_zinc_N"/>
    <property type="match status" value="1"/>
</dbReference>
<reference evidence="6" key="2">
    <citation type="submission" date="2020-04" db="EMBL/GenBank/DDBJ databases">
        <authorList>
            <consortium name="NCBI Genome Project"/>
        </authorList>
    </citation>
    <scope>NUCLEOTIDE SEQUENCE</scope>
    <source>
        <strain evidence="6">CBS 304.34</strain>
    </source>
</reference>
<dbReference type="InterPro" id="IPR036291">
    <property type="entry name" value="NAD(P)-bd_dom_sf"/>
</dbReference>
<proteinExistence type="predicted"/>
<evidence type="ECO:0000256" key="1">
    <source>
        <dbReference type="ARBA" id="ARBA00023002"/>
    </source>
</evidence>
<dbReference type="InterPro" id="IPR045010">
    <property type="entry name" value="MDR_fam"/>
</dbReference>